<evidence type="ECO:0000313" key="2">
    <source>
        <dbReference type="EMBL" id="OXU25187.1"/>
    </source>
</evidence>
<dbReference type="AlphaFoldDB" id="A0A232F467"/>
<keyword evidence="3" id="KW-1185">Reference proteome</keyword>
<feature type="compositionally biased region" description="Basic and acidic residues" evidence="1">
    <location>
        <begin position="197"/>
        <end position="212"/>
    </location>
</feature>
<sequence length="268" mass="29737">MASLKYHNELSMESGHILTSKIQGRGSPNAALNLCPVHNIFLRNPSTKKQNNLDCLLCYIFHHKLRAECELLHLLLVETNRALILERRQHRKSPTADATALTEPAPDRQHSSAQTDLSLLTTPMPQPRPNSRVIIRHAERRVVRTSAADRYPNTAHDSSRHPGHPPVAAGNPDSSSHESDNTATGHQSEDSGQADHTAQEHRHFSTEEDAAGRKVVPRIPGHRRKPRVISNEILKVPLPLPLGKTLWVEEKTPPEPMASVAVDLTTSD</sequence>
<name>A0A232F467_9HYME</name>
<feature type="region of interest" description="Disordered" evidence="1">
    <location>
        <begin position="88"/>
        <end position="212"/>
    </location>
</feature>
<reference evidence="2 3" key="1">
    <citation type="journal article" date="2017" name="Curr. Biol.">
        <title>The Evolution of Venom by Co-option of Single-Copy Genes.</title>
        <authorList>
            <person name="Martinson E.O."/>
            <person name="Mrinalini"/>
            <person name="Kelkar Y.D."/>
            <person name="Chang C.H."/>
            <person name="Werren J.H."/>
        </authorList>
    </citation>
    <scope>NUCLEOTIDE SEQUENCE [LARGE SCALE GENOMIC DNA]</scope>
    <source>
        <strain evidence="2 3">Alberta</strain>
        <tissue evidence="2">Whole body</tissue>
    </source>
</reference>
<dbReference type="Proteomes" id="UP000215335">
    <property type="component" value="Unassembled WGS sequence"/>
</dbReference>
<evidence type="ECO:0000313" key="3">
    <source>
        <dbReference type="Proteomes" id="UP000215335"/>
    </source>
</evidence>
<comment type="caution">
    <text evidence="2">The sequence shown here is derived from an EMBL/GenBank/DDBJ whole genome shotgun (WGS) entry which is preliminary data.</text>
</comment>
<protein>
    <submittedName>
        <fullName evidence="2">Uncharacterized protein</fullName>
    </submittedName>
</protein>
<gene>
    <name evidence="2" type="ORF">TSAR_011188</name>
</gene>
<dbReference type="EMBL" id="NNAY01001087">
    <property type="protein sequence ID" value="OXU25187.1"/>
    <property type="molecule type" value="Genomic_DNA"/>
</dbReference>
<accession>A0A232F467</accession>
<evidence type="ECO:0000256" key="1">
    <source>
        <dbReference type="SAM" id="MobiDB-lite"/>
    </source>
</evidence>
<feature type="compositionally biased region" description="Polar residues" evidence="1">
    <location>
        <begin position="181"/>
        <end position="196"/>
    </location>
</feature>
<organism evidence="2 3">
    <name type="scientific">Trichomalopsis sarcophagae</name>
    <dbReference type="NCBI Taxonomy" id="543379"/>
    <lineage>
        <taxon>Eukaryota</taxon>
        <taxon>Metazoa</taxon>
        <taxon>Ecdysozoa</taxon>
        <taxon>Arthropoda</taxon>
        <taxon>Hexapoda</taxon>
        <taxon>Insecta</taxon>
        <taxon>Pterygota</taxon>
        <taxon>Neoptera</taxon>
        <taxon>Endopterygota</taxon>
        <taxon>Hymenoptera</taxon>
        <taxon>Apocrita</taxon>
        <taxon>Proctotrupomorpha</taxon>
        <taxon>Chalcidoidea</taxon>
        <taxon>Pteromalidae</taxon>
        <taxon>Pteromalinae</taxon>
        <taxon>Trichomalopsis</taxon>
    </lineage>
</organism>
<proteinExistence type="predicted"/>
<feature type="compositionally biased region" description="Polar residues" evidence="1">
    <location>
        <begin position="111"/>
        <end position="123"/>
    </location>
</feature>